<dbReference type="Pfam" id="PF01764">
    <property type="entry name" value="Lipase_3"/>
    <property type="match status" value="1"/>
</dbReference>
<dbReference type="GO" id="GO:0006629">
    <property type="term" value="P:lipid metabolic process"/>
    <property type="evidence" value="ECO:0007669"/>
    <property type="project" value="InterPro"/>
</dbReference>
<dbReference type="InterPro" id="IPR029058">
    <property type="entry name" value="AB_hydrolase_fold"/>
</dbReference>
<keyword evidence="2" id="KW-0472">Membrane</keyword>
<dbReference type="Gene3D" id="3.40.50.1820">
    <property type="entry name" value="alpha/beta hydrolase"/>
    <property type="match status" value="1"/>
</dbReference>
<keyword evidence="5" id="KW-1185">Reference proteome</keyword>
<feature type="region of interest" description="Disordered" evidence="1">
    <location>
        <begin position="218"/>
        <end position="238"/>
    </location>
</feature>
<dbReference type="CDD" id="cd00519">
    <property type="entry name" value="Lipase_3"/>
    <property type="match status" value="1"/>
</dbReference>
<evidence type="ECO:0000256" key="1">
    <source>
        <dbReference type="SAM" id="MobiDB-lite"/>
    </source>
</evidence>
<gene>
    <name evidence="4" type="ORF">PBRASI_LOCUS6411</name>
</gene>
<keyword evidence="2" id="KW-1133">Transmembrane helix</keyword>
<feature type="transmembrane region" description="Helical" evidence="2">
    <location>
        <begin position="108"/>
        <end position="126"/>
    </location>
</feature>
<feature type="domain" description="Fungal lipase-type" evidence="3">
    <location>
        <begin position="288"/>
        <end position="461"/>
    </location>
</feature>
<dbReference type="AlphaFoldDB" id="A0A9N9BV12"/>
<dbReference type="InterPro" id="IPR002921">
    <property type="entry name" value="Fungal_lipase-type"/>
</dbReference>
<sequence>MDKPTPNNPSNRDLLDITRKSKFITDEGSTSDSDSDSSSSTSTTESPSSSSEITSRPPILEHHFTDRDAFTLPLLKYLGRTAKTLFLTFWFDWTQIIRHPMGSLATLIMYPVASSTMVVVSVVFRIGSRFMGGKEKVHSKIFDKAFDKDRKRLVKTAGMFLDNPLELKLDEVTKITHYEDYSDERYQKPSFNIDVAELMLLLSALIYERNPIKDKNKDEIKDDETKDETKKVETKDENEVLTQDDSTIEFINERSEKWGFTFRKLSELGTKTSPFCGAFYREKHNFIVIVFKGTTPTDFAEWAVDATFMRTDGRTQLFGEVHEGFYRMLFGEEKKGRSKLIKEYPYRMILRKLHKYVEIIKKTRDTKNTGHSEKPPPINVWVTGHSLGSALATLFYARLMRSPSDLPADCILRDAYVYGTPCIGNGEFAKNFSSLCNTPSNRFNTCWRVISDNDVVCNVPVGFDDPETLQYVSDNYIFDYAHVGENIRLFKDGRRPKTEVEDLLVPLDSEKEGTSQAKREVPVDINSAALEEDKKDWWMPPFAKDHLVYRYLMALQRARPYFLTAKETAKFYKIQPITKPPATGSSKAIK</sequence>
<dbReference type="InterPro" id="IPR051218">
    <property type="entry name" value="Sec_MonoDiacylglyc_Lipase"/>
</dbReference>
<evidence type="ECO:0000259" key="3">
    <source>
        <dbReference type="Pfam" id="PF01764"/>
    </source>
</evidence>
<feature type="region of interest" description="Disordered" evidence="1">
    <location>
        <begin position="22"/>
        <end position="58"/>
    </location>
</feature>
<name>A0A9N9BV12_9GLOM</name>
<organism evidence="4 5">
    <name type="scientific">Paraglomus brasilianum</name>
    <dbReference type="NCBI Taxonomy" id="144538"/>
    <lineage>
        <taxon>Eukaryota</taxon>
        <taxon>Fungi</taxon>
        <taxon>Fungi incertae sedis</taxon>
        <taxon>Mucoromycota</taxon>
        <taxon>Glomeromycotina</taxon>
        <taxon>Glomeromycetes</taxon>
        <taxon>Paraglomerales</taxon>
        <taxon>Paraglomeraceae</taxon>
        <taxon>Paraglomus</taxon>
    </lineage>
</organism>
<dbReference type="PANTHER" id="PTHR45856:SF24">
    <property type="entry name" value="FUNGAL LIPASE-LIKE DOMAIN-CONTAINING PROTEIN"/>
    <property type="match status" value="1"/>
</dbReference>
<dbReference type="OrthoDB" id="426718at2759"/>
<dbReference type="Proteomes" id="UP000789739">
    <property type="component" value="Unassembled WGS sequence"/>
</dbReference>
<protein>
    <submittedName>
        <fullName evidence="4">3830_t:CDS:1</fullName>
    </submittedName>
</protein>
<dbReference type="EMBL" id="CAJVPI010000847">
    <property type="protein sequence ID" value="CAG8576937.1"/>
    <property type="molecule type" value="Genomic_DNA"/>
</dbReference>
<keyword evidence="2" id="KW-0812">Transmembrane</keyword>
<feature type="compositionally biased region" description="Low complexity" evidence="1">
    <location>
        <begin position="26"/>
        <end position="55"/>
    </location>
</feature>
<comment type="caution">
    <text evidence="4">The sequence shown here is derived from an EMBL/GenBank/DDBJ whole genome shotgun (WGS) entry which is preliminary data.</text>
</comment>
<evidence type="ECO:0000313" key="5">
    <source>
        <dbReference type="Proteomes" id="UP000789739"/>
    </source>
</evidence>
<reference evidence="4" key="1">
    <citation type="submission" date="2021-06" db="EMBL/GenBank/DDBJ databases">
        <authorList>
            <person name="Kallberg Y."/>
            <person name="Tangrot J."/>
            <person name="Rosling A."/>
        </authorList>
    </citation>
    <scope>NUCLEOTIDE SEQUENCE</scope>
    <source>
        <strain evidence="4">BR232B</strain>
    </source>
</reference>
<dbReference type="PANTHER" id="PTHR45856">
    <property type="entry name" value="ALPHA/BETA-HYDROLASES SUPERFAMILY PROTEIN"/>
    <property type="match status" value="1"/>
</dbReference>
<evidence type="ECO:0000256" key="2">
    <source>
        <dbReference type="SAM" id="Phobius"/>
    </source>
</evidence>
<accession>A0A9N9BV12</accession>
<evidence type="ECO:0000313" key="4">
    <source>
        <dbReference type="EMBL" id="CAG8576937.1"/>
    </source>
</evidence>
<dbReference type="SUPFAM" id="SSF53474">
    <property type="entry name" value="alpha/beta-Hydrolases"/>
    <property type="match status" value="1"/>
</dbReference>
<proteinExistence type="predicted"/>